<evidence type="ECO:0000256" key="1">
    <source>
        <dbReference type="ARBA" id="ARBA00004651"/>
    </source>
</evidence>
<dbReference type="InterPro" id="IPR018303">
    <property type="entry name" value="ATPase_P-typ_P_site"/>
</dbReference>
<dbReference type="InterPro" id="IPR044492">
    <property type="entry name" value="P_typ_ATPase_HD_dom"/>
</dbReference>
<dbReference type="EMBL" id="VUND01000003">
    <property type="protein sequence ID" value="MST61112.1"/>
    <property type="molecule type" value="Genomic_DNA"/>
</dbReference>
<comment type="caution">
    <text evidence="8">The sequence shown here is derived from an EMBL/GenBank/DDBJ whole genome shotgun (WGS) entry which is preliminary data.</text>
</comment>
<feature type="transmembrane region" description="Helical" evidence="6">
    <location>
        <begin position="706"/>
        <end position="724"/>
    </location>
</feature>
<dbReference type="InterPro" id="IPR023298">
    <property type="entry name" value="ATPase_P-typ_TM_dom_sf"/>
</dbReference>
<dbReference type="SFLD" id="SFLDG00002">
    <property type="entry name" value="C1.7:_P-type_atpase_like"/>
    <property type="match status" value="1"/>
</dbReference>
<protein>
    <submittedName>
        <fullName evidence="8">HAD-IC family P-type ATPase</fullName>
    </submittedName>
</protein>
<dbReference type="PRINTS" id="PR00119">
    <property type="entry name" value="CATATPASE"/>
</dbReference>
<dbReference type="SUPFAM" id="SSF81665">
    <property type="entry name" value="Calcium ATPase, transmembrane domain M"/>
    <property type="match status" value="1"/>
</dbReference>
<evidence type="ECO:0000313" key="8">
    <source>
        <dbReference type="EMBL" id="MST61112.1"/>
    </source>
</evidence>
<dbReference type="PANTHER" id="PTHR42861">
    <property type="entry name" value="CALCIUM-TRANSPORTING ATPASE"/>
    <property type="match status" value="1"/>
</dbReference>
<organism evidence="8 9">
    <name type="scientific">Parafannyhessea umbonata</name>
    <dbReference type="NCBI Taxonomy" id="604330"/>
    <lineage>
        <taxon>Bacteria</taxon>
        <taxon>Bacillati</taxon>
        <taxon>Actinomycetota</taxon>
        <taxon>Coriobacteriia</taxon>
        <taxon>Coriobacteriales</taxon>
        <taxon>Atopobiaceae</taxon>
        <taxon>Parafannyhessea</taxon>
    </lineage>
</organism>
<dbReference type="Proteomes" id="UP000434342">
    <property type="component" value="Unassembled WGS sequence"/>
</dbReference>
<keyword evidence="2 6" id="KW-0812">Transmembrane</keyword>
<feature type="transmembrane region" description="Helical" evidence="6">
    <location>
        <begin position="736"/>
        <end position="759"/>
    </location>
</feature>
<dbReference type="GO" id="GO:0005524">
    <property type="term" value="F:ATP binding"/>
    <property type="evidence" value="ECO:0007669"/>
    <property type="project" value="InterPro"/>
</dbReference>
<dbReference type="NCBIfam" id="TIGR01494">
    <property type="entry name" value="ATPase_P-type"/>
    <property type="match status" value="2"/>
</dbReference>
<dbReference type="Gene3D" id="3.40.50.1000">
    <property type="entry name" value="HAD superfamily/HAD-like"/>
    <property type="match status" value="1"/>
</dbReference>
<feature type="transmembrane region" description="Helical" evidence="6">
    <location>
        <begin position="271"/>
        <end position="295"/>
    </location>
</feature>
<dbReference type="SFLD" id="SFLDF00027">
    <property type="entry name" value="p-type_atpase"/>
    <property type="match status" value="1"/>
</dbReference>
<evidence type="ECO:0000256" key="3">
    <source>
        <dbReference type="ARBA" id="ARBA00022967"/>
    </source>
</evidence>
<accession>A0A6N7XA05</accession>
<feature type="transmembrane region" description="Helical" evidence="6">
    <location>
        <begin position="238"/>
        <end position="259"/>
    </location>
</feature>
<keyword evidence="4 6" id="KW-1133">Transmembrane helix</keyword>
<evidence type="ECO:0000313" key="9">
    <source>
        <dbReference type="Proteomes" id="UP000434342"/>
    </source>
</evidence>
<evidence type="ECO:0000256" key="5">
    <source>
        <dbReference type="ARBA" id="ARBA00023136"/>
    </source>
</evidence>
<dbReference type="PROSITE" id="PS00154">
    <property type="entry name" value="ATPASE_E1_E2"/>
    <property type="match status" value="1"/>
</dbReference>
<dbReference type="AlphaFoldDB" id="A0A6N7XA05"/>
<dbReference type="Pfam" id="PF00702">
    <property type="entry name" value="Hydrolase"/>
    <property type="match status" value="1"/>
</dbReference>
<dbReference type="Gene3D" id="3.40.1110.10">
    <property type="entry name" value="Calcium-transporting ATPase, cytoplasmic domain N"/>
    <property type="match status" value="1"/>
</dbReference>
<reference evidence="8 9" key="1">
    <citation type="submission" date="2019-08" db="EMBL/GenBank/DDBJ databases">
        <title>In-depth cultivation of the pig gut microbiome towards novel bacterial diversity and tailored functional studies.</title>
        <authorList>
            <person name="Wylensek D."/>
            <person name="Hitch T.C.A."/>
            <person name="Clavel T."/>
        </authorList>
    </citation>
    <scope>NUCLEOTIDE SEQUENCE [LARGE SCALE GENOMIC DNA]</scope>
    <source>
        <strain evidence="8 9">WB01_CNA04</strain>
    </source>
</reference>
<gene>
    <name evidence="8" type="ORF">FYJ69_09465</name>
</gene>
<dbReference type="GO" id="GO:0016887">
    <property type="term" value="F:ATP hydrolysis activity"/>
    <property type="evidence" value="ECO:0007669"/>
    <property type="project" value="InterPro"/>
</dbReference>
<dbReference type="Gene3D" id="1.20.1110.10">
    <property type="entry name" value="Calcium-transporting ATPase, transmembrane domain"/>
    <property type="match status" value="1"/>
</dbReference>
<feature type="transmembrane region" description="Helical" evidence="6">
    <location>
        <begin position="765"/>
        <end position="784"/>
    </location>
</feature>
<name>A0A6N7XA05_9ACTN</name>
<proteinExistence type="predicted"/>
<feature type="transmembrane region" description="Helical" evidence="6">
    <location>
        <begin position="613"/>
        <end position="635"/>
    </location>
</feature>
<dbReference type="SFLD" id="SFLDS00003">
    <property type="entry name" value="Haloacid_Dehalogenase"/>
    <property type="match status" value="1"/>
</dbReference>
<dbReference type="InterPro" id="IPR023214">
    <property type="entry name" value="HAD_sf"/>
</dbReference>
<evidence type="ECO:0000256" key="4">
    <source>
        <dbReference type="ARBA" id="ARBA00022989"/>
    </source>
</evidence>
<feature type="transmembrane region" description="Helical" evidence="6">
    <location>
        <begin position="68"/>
        <end position="86"/>
    </location>
</feature>
<dbReference type="Gene3D" id="2.70.150.10">
    <property type="entry name" value="Calcium-transporting ATPase, cytoplasmic transduction domain A"/>
    <property type="match status" value="1"/>
</dbReference>
<dbReference type="GO" id="GO:0005886">
    <property type="term" value="C:plasma membrane"/>
    <property type="evidence" value="ECO:0007669"/>
    <property type="project" value="UniProtKB-SubCell"/>
</dbReference>
<keyword evidence="3" id="KW-1278">Translocase</keyword>
<dbReference type="SUPFAM" id="SSF81653">
    <property type="entry name" value="Calcium ATPase, transduction domain A"/>
    <property type="match status" value="1"/>
</dbReference>
<dbReference type="InterPro" id="IPR023299">
    <property type="entry name" value="ATPase_P-typ_cyto_dom_N"/>
</dbReference>
<comment type="subcellular location">
    <subcellularLocation>
        <location evidence="1">Cell membrane</location>
        <topology evidence="1">Multi-pass membrane protein</topology>
    </subcellularLocation>
</comment>
<dbReference type="Pfam" id="PF00122">
    <property type="entry name" value="E1-E2_ATPase"/>
    <property type="match status" value="1"/>
</dbReference>
<evidence type="ECO:0000256" key="6">
    <source>
        <dbReference type="SAM" id="Phobius"/>
    </source>
</evidence>
<dbReference type="InterPro" id="IPR059000">
    <property type="entry name" value="ATPase_P-type_domA"/>
</dbReference>
<sequence length="811" mass="85685">MRGGRRGKRLRRRCFLERGDGGTYLGEGGRAASGLTDEQVAERVRAGQVNANADVKTKSVWQILCEHTFTLFNAVNVAMAALVVSTGSYKNVAFMAVVASNLVIGVFQEIRAKRKVDRLSILTAKDVCVLRAGEKRHVPVSEVVRDDVVLLAHGDQVPADGVVLEGSPRMDESLLTGESNAIEKSVGDEVLSGSFVDSGAFAYRVTRVGRDAYAAQINAEAKYVKRVRSEILSTLSAIIRLGTIALVPLGAGLFVRIILMGRYGYNDAVLQTVAAVVGMIPQGLVLLTSSVFAIATTRLASRSVLVQQSYCVETLARVDVLCLDKTGTITTGAMEVAEVRGDAAQAAVTIAAANEADANETARAILEFGRARGVDALAVTRAVPFSSRTKCSGCVTADGTALVMGAAQFVMGAAFGQVEDEVRSFPGLMRVLVVARVDGFAQDGSAVGTPRVLGFLGIRDQIRPTAARTMGYFREQGVDIRVISGDDPRTASNIAAAVGVPGAEKCVDASTLRTDADVAAAVAECRVFGRVTPRMKRRLVRTLREAGHVVAMTGDGVNDVLALKDADCSVAMASGSAAARNVAEIVLADNDFAHLPEVVAEGRRSINNLQRSASLFLMKTVYSAVLALVCIALPPYPFIPVQMSLVSTAIIGTPSFLLALEPNHERVRGRFLTNVLSRSLPASVAIILAIVASIAMAKLMGWSDGVMSTVCMFQMFAVGIALIYRISRPLNPLRVGVICVVVAIVVAGTTVGAGFFSVVSPTFNSAVTSVAIAAAAIVLFNRLYDESVAEAGPRGLVGFLIRKLEALDDSE</sequence>
<dbReference type="InterPro" id="IPR008250">
    <property type="entry name" value="ATPase_P-typ_transduc_dom_A_sf"/>
</dbReference>
<dbReference type="SUPFAM" id="SSF56784">
    <property type="entry name" value="HAD-like"/>
    <property type="match status" value="1"/>
</dbReference>
<feature type="domain" description="P-type ATPase A" evidence="7">
    <location>
        <begin position="122"/>
        <end position="219"/>
    </location>
</feature>
<evidence type="ECO:0000259" key="7">
    <source>
        <dbReference type="Pfam" id="PF00122"/>
    </source>
</evidence>
<evidence type="ECO:0000256" key="2">
    <source>
        <dbReference type="ARBA" id="ARBA00022692"/>
    </source>
</evidence>
<feature type="transmembrane region" description="Helical" evidence="6">
    <location>
        <begin position="92"/>
        <end position="110"/>
    </location>
</feature>
<feature type="transmembrane region" description="Helical" evidence="6">
    <location>
        <begin position="641"/>
        <end position="660"/>
    </location>
</feature>
<dbReference type="InterPro" id="IPR036412">
    <property type="entry name" value="HAD-like_sf"/>
</dbReference>
<keyword evidence="5 6" id="KW-0472">Membrane</keyword>
<dbReference type="InterPro" id="IPR001757">
    <property type="entry name" value="P_typ_ATPase"/>
</dbReference>
<feature type="transmembrane region" description="Helical" evidence="6">
    <location>
        <begin position="680"/>
        <end position="700"/>
    </location>
</feature>